<dbReference type="KEGG" id="pgv:SL003B_0392"/>
<dbReference type="STRING" id="991905.SL003B_0392"/>
<name>F2J268_POLGS</name>
<dbReference type="AlphaFoldDB" id="F2J268"/>
<reference evidence="1 2" key="1">
    <citation type="journal article" date="2011" name="J. Bacteriol.">
        <title>Complete genome sequence of Polymorphum gilvum SL003B-26A1T, a crude oil-degrading bacterium from oil-polluted saline soil.</title>
        <authorList>
            <person name="Li S.G."/>
            <person name="Tang Y.Q."/>
            <person name="Nie Y."/>
            <person name="Cai M."/>
            <person name="Wu X.L."/>
        </authorList>
    </citation>
    <scope>NUCLEOTIDE SEQUENCE [LARGE SCALE GENOMIC DNA]</scope>
    <source>
        <strain evidence="2">LMG 25793 / CGMCC 1.9160 / SL003B-26A1</strain>
    </source>
</reference>
<evidence type="ECO:0000313" key="1">
    <source>
        <dbReference type="EMBL" id="ADZ68827.1"/>
    </source>
</evidence>
<dbReference type="EMBL" id="CP002568">
    <property type="protein sequence ID" value="ADZ68827.1"/>
    <property type="molecule type" value="Genomic_DNA"/>
</dbReference>
<dbReference type="Proteomes" id="UP000008130">
    <property type="component" value="Chromosome"/>
</dbReference>
<accession>F2J268</accession>
<dbReference type="OrthoDB" id="8479765at2"/>
<keyword evidence="2" id="KW-1185">Reference proteome</keyword>
<proteinExistence type="predicted"/>
<sequence>MNPDIGPINEIADIDIFVISPPKCATTSIQRGFERLGHKVLHAHNDLTTHDAFANGAILRRHGVGLLRLIEARQATSRRPAFFFCGYREVVAWYLSLAGQFGLPMTDDLTVDVPSALDLKMPWKNYSFEEPRRILEAATGLGMTGARAENGVCIQTKGRATLVFYRADRTDVVAQFIRSRIDPGFENRRERENADPAYAEFRARFRLPEPVLRRFYSDPVHAFFYKAEETETLVATYAA</sequence>
<dbReference type="RefSeq" id="WP_013651151.1">
    <property type="nucleotide sequence ID" value="NC_015259.1"/>
</dbReference>
<dbReference type="HOGENOM" id="CLU_1064249_0_0_5"/>
<evidence type="ECO:0008006" key="3">
    <source>
        <dbReference type="Google" id="ProtNLM"/>
    </source>
</evidence>
<dbReference type="eggNOG" id="ENOG5033VIY">
    <property type="taxonomic scope" value="Bacteria"/>
</dbReference>
<gene>
    <name evidence="1" type="ordered locus">SL003B_0392</name>
</gene>
<organism evidence="1 2">
    <name type="scientific">Polymorphum gilvum (strain LMG 25793 / CGMCC 1.9160 / SL003B-26A1)</name>
    <dbReference type="NCBI Taxonomy" id="991905"/>
    <lineage>
        <taxon>Bacteria</taxon>
        <taxon>Pseudomonadati</taxon>
        <taxon>Pseudomonadota</taxon>
        <taxon>Alphaproteobacteria</taxon>
        <taxon>Rhodobacterales</taxon>
        <taxon>Paracoccaceae</taxon>
        <taxon>Polymorphum</taxon>
    </lineage>
</organism>
<protein>
    <recommendedName>
        <fullName evidence="3">Sulfotransferase family protein</fullName>
    </recommendedName>
</protein>
<evidence type="ECO:0000313" key="2">
    <source>
        <dbReference type="Proteomes" id="UP000008130"/>
    </source>
</evidence>